<feature type="non-terminal residue" evidence="6">
    <location>
        <position position="1"/>
    </location>
</feature>
<evidence type="ECO:0000313" key="5">
    <source>
        <dbReference type="Proteomes" id="UP000695026"/>
    </source>
</evidence>
<feature type="repeat" description="WD" evidence="3">
    <location>
        <begin position="308"/>
        <end position="325"/>
    </location>
</feature>
<dbReference type="SMART" id="SM00320">
    <property type="entry name" value="WD40"/>
    <property type="match status" value="4"/>
</dbReference>
<feature type="repeat" description="WD" evidence="3">
    <location>
        <begin position="210"/>
        <end position="243"/>
    </location>
</feature>
<evidence type="ECO:0000256" key="2">
    <source>
        <dbReference type="ARBA" id="ARBA00022737"/>
    </source>
</evidence>
<keyword evidence="2" id="KW-0677">Repeat</keyword>
<reference evidence="6" key="1">
    <citation type="submission" date="2025-08" db="UniProtKB">
        <authorList>
            <consortium name="RefSeq"/>
        </authorList>
    </citation>
    <scope>IDENTIFICATION</scope>
    <source>
        <tissue evidence="6">Liver</tissue>
    </source>
</reference>
<feature type="compositionally biased region" description="Basic and acidic residues" evidence="4">
    <location>
        <begin position="108"/>
        <end position="145"/>
    </location>
</feature>
<feature type="region of interest" description="Disordered" evidence="4">
    <location>
        <begin position="1"/>
        <end position="30"/>
    </location>
</feature>
<dbReference type="Proteomes" id="UP000695026">
    <property type="component" value="Unplaced"/>
</dbReference>
<dbReference type="InterPro" id="IPR015943">
    <property type="entry name" value="WD40/YVTN_repeat-like_dom_sf"/>
</dbReference>
<dbReference type="OrthoDB" id="6262491at2759"/>
<dbReference type="PRINTS" id="PR00320">
    <property type="entry name" value="GPROTEINBRPT"/>
</dbReference>
<accession>A0A9F5J569</accession>
<dbReference type="PROSITE" id="PS50082">
    <property type="entry name" value="WD_REPEATS_2"/>
    <property type="match status" value="4"/>
</dbReference>
<dbReference type="RefSeq" id="XP_025032877.1">
    <property type="nucleotide sequence ID" value="XM_025177109.1"/>
</dbReference>
<protein>
    <submittedName>
        <fullName evidence="6">Autophagy-related protein 16-2-like</fullName>
    </submittedName>
</protein>
<evidence type="ECO:0000256" key="1">
    <source>
        <dbReference type="ARBA" id="ARBA00022574"/>
    </source>
</evidence>
<feature type="region of interest" description="Disordered" evidence="4">
    <location>
        <begin position="60"/>
        <end position="88"/>
    </location>
</feature>
<dbReference type="InterPro" id="IPR019775">
    <property type="entry name" value="WD40_repeat_CS"/>
</dbReference>
<feature type="repeat" description="WD" evidence="3">
    <location>
        <begin position="166"/>
        <end position="199"/>
    </location>
</feature>
<evidence type="ECO:0000313" key="6">
    <source>
        <dbReference type="RefSeq" id="XP_025032877.1"/>
    </source>
</evidence>
<dbReference type="GO" id="GO:0000045">
    <property type="term" value="P:autophagosome assembly"/>
    <property type="evidence" value="ECO:0007669"/>
    <property type="project" value="InterPro"/>
</dbReference>
<feature type="compositionally biased region" description="Polar residues" evidence="4">
    <location>
        <begin position="1"/>
        <end position="13"/>
    </location>
</feature>
<keyword evidence="5" id="KW-1185">Reference proteome</keyword>
<dbReference type="PANTHER" id="PTHR19878">
    <property type="entry name" value="AUTOPHAGY PROTEIN 16-LIKE"/>
    <property type="match status" value="1"/>
</dbReference>
<keyword evidence="1 3" id="KW-0853">WD repeat</keyword>
<evidence type="ECO:0000256" key="3">
    <source>
        <dbReference type="PROSITE-ProRule" id="PRU00221"/>
    </source>
</evidence>
<organism evidence="5 6">
    <name type="scientific">Python bivittatus</name>
    <name type="common">Burmese python</name>
    <name type="synonym">Python molurus bivittatus</name>
    <dbReference type="NCBI Taxonomy" id="176946"/>
    <lineage>
        <taxon>Eukaryota</taxon>
        <taxon>Metazoa</taxon>
        <taxon>Chordata</taxon>
        <taxon>Craniata</taxon>
        <taxon>Vertebrata</taxon>
        <taxon>Euteleostomi</taxon>
        <taxon>Lepidosauria</taxon>
        <taxon>Squamata</taxon>
        <taxon>Bifurcata</taxon>
        <taxon>Unidentata</taxon>
        <taxon>Episquamata</taxon>
        <taxon>Toxicofera</taxon>
        <taxon>Serpentes</taxon>
        <taxon>Henophidia</taxon>
        <taxon>Pythonidae</taxon>
        <taxon>Python</taxon>
    </lineage>
</organism>
<name>A0A9F5J569_PYTBI</name>
<dbReference type="AlphaFoldDB" id="A0A9F5J569"/>
<sequence length="325" mass="35949">NKLLEKSSSSDLAVQSEAPSEEPQTGGPARRLASLAVEQLDEEGQRCQLQSQAEELGCRNSARKAKDDSLQRCVQEQDGEFRPALESQGALRRRGVCTQCKSDRTERELEKVEVGEQKSASRNDPEEKEGGEKLFKRPCRQKRENSASSESEDQDCCVPSCVADERKAHISEIDAITFSPDSSMLATGGSDGLIKLWNVAGGCLRPTQTLEASTGSITGLEFNPSGRLLLAATYNNAAQLWKVGGRRVKEILTGHTDKVTAARFKPVWHQAVTGSRDRTVKVWDLAKMACFRTIQVFSYCNDVVCCDNVIVSGHHDKRIRFWDSR</sequence>
<dbReference type="PANTHER" id="PTHR19878:SF7">
    <property type="entry name" value="PROTEIN ATG16L2"/>
    <property type="match status" value="1"/>
</dbReference>
<dbReference type="InterPro" id="IPR036322">
    <property type="entry name" value="WD40_repeat_dom_sf"/>
</dbReference>
<dbReference type="PROSITE" id="PS50294">
    <property type="entry name" value="WD_REPEATS_REGION"/>
    <property type="match status" value="3"/>
</dbReference>
<dbReference type="Pfam" id="PF00400">
    <property type="entry name" value="WD40"/>
    <property type="match status" value="4"/>
</dbReference>
<feature type="repeat" description="WD" evidence="3">
    <location>
        <begin position="252"/>
        <end position="293"/>
    </location>
</feature>
<feature type="region of interest" description="Disordered" evidence="4">
    <location>
        <begin position="108"/>
        <end position="155"/>
    </location>
</feature>
<evidence type="ECO:0000256" key="4">
    <source>
        <dbReference type="SAM" id="MobiDB-lite"/>
    </source>
</evidence>
<dbReference type="Gene3D" id="2.130.10.10">
    <property type="entry name" value="YVTN repeat-like/Quinoprotein amine dehydrogenase"/>
    <property type="match status" value="1"/>
</dbReference>
<gene>
    <name evidence="6" type="primary">LOC103048364</name>
</gene>
<dbReference type="KEGG" id="pbi:103048364"/>
<dbReference type="GeneID" id="103048364"/>
<proteinExistence type="predicted"/>
<dbReference type="InterPro" id="IPR045160">
    <property type="entry name" value="ATG16"/>
</dbReference>
<dbReference type="InterPro" id="IPR020472">
    <property type="entry name" value="WD40_PAC1"/>
</dbReference>
<dbReference type="PROSITE" id="PS00678">
    <property type="entry name" value="WD_REPEATS_1"/>
    <property type="match status" value="3"/>
</dbReference>
<dbReference type="SUPFAM" id="SSF50978">
    <property type="entry name" value="WD40 repeat-like"/>
    <property type="match status" value="1"/>
</dbReference>
<dbReference type="InterPro" id="IPR001680">
    <property type="entry name" value="WD40_rpt"/>
</dbReference>